<reference evidence="1" key="2">
    <citation type="submission" date="2020-05" db="UniProtKB">
        <authorList>
            <consortium name="EnsemblMetazoa"/>
        </authorList>
    </citation>
    <scope>IDENTIFICATION</scope>
    <source>
        <strain evidence="1">IAEA</strain>
    </source>
</reference>
<organism evidence="1 2">
    <name type="scientific">Glossina palpalis gambiensis</name>
    <dbReference type="NCBI Taxonomy" id="67801"/>
    <lineage>
        <taxon>Eukaryota</taxon>
        <taxon>Metazoa</taxon>
        <taxon>Ecdysozoa</taxon>
        <taxon>Arthropoda</taxon>
        <taxon>Hexapoda</taxon>
        <taxon>Insecta</taxon>
        <taxon>Pterygota</taxon>
        <taxon>Neoptera</taxon>
        <taxon>Endopterygota</taxon>
        <taxon>Diptera</taxon>
        <taxon>Brachycera</taxon>
        <taxon>Muscomorpha</taxon>
        <taxon>Hippoboscoidea</taxon>
        <taxon>Glossinidae</taxon>
        <taxon>Glossina</taxon>
    </lineage>
</organism>
<dbReference type="AlphaFoldDB" id="A0A1B0C429"/>
<dbReference type="Proteomes" id="UP000092460">
    <property type="component" value="Unassembled WGS sequence"/>
</dbReference>
<keyword evidence="2" id="KW-1185">Reference proteome</keyword>
<name>A0A1B0C429_9MUSC</name>
<reference evidence="2" key="1">
    <citation type="submission" date="2015-01" db="EMBL/GenBank/DDBJ databases">
        <authorList>
            <person name="Aksoy S."/>
            <person name="Warren W."/>
            <person name="Wilson R.K."/>
        </authorList>
    </citation>
    <scope>NUCLEOTIDE SEQUENCE [LARGE SCALE GENOMIC DNA]</scope>
    <source>
        <strain evidence="2">IAEA</strain>
    </source>
</reference>
<dbReference type="EnsemblMetazoa" id="GPPI048571-RA">
    <property type="protein sequence ID" value="GPPI048571-PA"/>
    <property type="gene ID" value="GPPI048571"/>
</dbReference>
<dbReference type="EMBL" id="JXJN01025257">
    <property type="status" value="NOT_ANNOTATED_CDS"/>
    <property type="molecule type" value="Genomic_DNA"/>
</dbReference>
<proteinExistence type="predicted"/>
<evidence type="ECO:0000313" key="1">
    <source>
        <dbReference type="EnsemblMetazoa" id="GPPI048571-PA"/>
    </source>
</evidence>
<accession>A0A1B0C429</accession>
<protein>
    <submittedName>
        <fullName evidence="1">Uncharacterized protein</fullName>
    </submittedName>
</protein>
<dbReference type="VEuPathDB" id="VectorBase:GPPI048571"/>
<sequence length="197" mass="22547">MTDDLTTVPCVGRLDVVSKYLISPDVFMDEDDTSSTKYEDQWVEPEADSVVSDVETLRDIERKLSPLDKIVQLHFDEFFTNNQVLYSRANDAIIGYNYVDERKKNTYACKTVLVFAVRSLATPFKFRFKSTTTAKDVGFDVRALVCDRNTAYKEPVQSLPAGVVLIYGYLHLLKRYKAIIEKTKEKCNVSIIANLYK</sequence>
<evidence type="ECO:0000313" key="2">
    <source>
        <dbReference type="Proteomes" id="UP000092460"/>
    </source>
</evidence>